<feature type="compositionally biased region" description="Basic and acidic residues" evidence="1">
    <location>
        <begin position="151"/>
        <end position="172"/>
    </location>
</feature>
<accession>A0A4T0VBR4</accession>
<protein>
    <submittedName>
        <fullName evidence="2">Uncharacterized protein</fullName>
    </submittedName>
</protein>
<evidence type="ECO:0000313" key="3">
    <source>
        <dbReference type="Proteomes" id="UP000305883"/>
    </source>
</evidence>
<comment type="caution">
    <text evidence="2">The sequence shown here is derived from an EMBL/GenBank/DDBJ whole genome shotgun (WGS) entry which is preliminary data.</text>
</comment>
<dbReference type="AlphaFoldDB" id="A0A4T0VBR4"/>
<reference evidence="2 3" key="1">
    <citation type="journal article" date="2019" name="Genome Biol. Evol.">
        <title>Genomic Plasticity Mediated by Transposable Elements in the Plant Pathogenic Fungus Colletotrichum higginsianum.</title>
        <authorList>
            <person name="Tsushima A."/>
            <person name="Gan P."/>
            <person name="Kumakura N."/>
            <person name="Narusaka M."/>
            <person name="Takano Y."/>
            <person name="Narusaka Y."/>
            <person name="Shirasu K."/>
        </authorList>
    </citation>
    <scope>NUCLEOTIDE SEQUENCE [LARGE SCALE GENOMIC DNA]</scope>
    <source>
        <strain evidence="2 3">MAFF305635-RFP</strain>
    </source>
</reference>
<evidence type="ECO:0000256" key="1">
    <source>
        <dbReference type="SAM" id="MobiDB-lite"/>
    </source>
</evidence>
<feature type="compositionally biased region" description="Basic and acidic residues" evidence="1">
    <location>
        <begin position="196"/>
        <end position="206"/>
    </location>
</feature>
<organism evidence="2 3">
    <name type="scientific">Colletotrichum higginsianum</name>
    <dbReference type="NCBI Taxonomy" id="80884"/>
    <lineage>
        <taxon>Eukaryota</taxon>
        <taxon>Fungi</taxon>
        <taxon>Dikarya</taxon>
        <taxon>Ascomycota</taxon>
        <taxon>Pezizomycotina</taxon>
        <taxon>Sordariomycetes</taxon>
        <taxon>Hypocreomycetidae</taxon>
        <taxon>Glomerellales</taxon>
        <taxon>Glomerellaceae</taxon>
        <taxon>Colletotrichum</taxon>
        <taxon>Colletotrichum destructivum species complex</taxon>
    </lineage>
</organism>
<gene>
    <name evidence="2" type="ORF">CH35J_012885</name>
</gene>
<dbReference type="Proteomes" id="UP000305883">
    <property type="component" value="Unassembled WGS sequence"/>
</dbReference>
<sequence length="206" mass="22877">MEPACIIQPSFLSSPDEAKANVDKIATLVRYCYNDFLQRSKASCEPVIVACSRATYKALLIATKVFDPSCVPARPPGAETDVTIQAYAAFELRADIKEVTGQHAYPAYFSVRGPDLRAWYSRLAKRDPYPLLVFMSIDDVSGADWRVRPFDDEQKVGPEPLEQVRSRKRWDDDSSEEEYGPAAAIGPSDNAEDAGADSRHQPTDLD</sequence>
<feature type="region of interest" description="Disordered" evidence="1">
    <location>
        <begin position="151"/>
        <end position="206"/>
    </location>
</feature>
<proteinExistence type="predicted"/>
<name>A0A4T0VBR4_9PEZI</name>
<dbReference type="EMBL" id="MWPZ01000017">
    <property type="protein sequence ID" value="TIC89440.1"/>
    <property type="molecule type" value="Genomic_DNA"/>
</dbReference>
<evidence type="ECO:0000313" key="2">
    <source>
        <dbReference type="EMBL" id="TIC89440.1"/>
    </source>
</evidence>